<dbReference type="Proteomes" id="UP000053989">
    <property type="component" value="Unassembled WGS sequence"/>
</dbReference>
<dbReference type="OrthoDB" id="2680590at2759"/>
<dbReference type="Pfam" id="PF14214">
    <property type="entry name" value="Helitron_like_N"/>
    <property type="match status" value="1"/>
</dbReference>
<dbReference type="InterPro" id="IPR046700">
    <property type="entry name" value="DUF6570"/>
</dbReference>
<dbReference type="HOGENOM" id="CLU_001248_6_1_1"/>
<dbReference type="STRING" id="1036808.A0A0C3E679"/>
<dbReference type="InParanoid" id="A0A0C3E679"/>
<reference evidence="4 5" key="1">
    <citation type="submission" date="2014-04" db="EMBL/GenBank/DDBJ databases">
        <authorList>
            <consortium name="DOE Joint Genome Institute"/>
            <person name="Kuo A."/>
            <person name="Kohler A."/>
            <person name="Nagy L.G."/>
            <person name="Floudas D."/>
            <person name="Copeland A."/>
            <person name="Barry K.W."/>
            <person name="Cichocki N."/>
            <person name="Veneault-Fourrey C."/>
            <person name="LaButti K."/>
            <person name="Lindquist E.A."/>
            <person name="Lipzen A."/>
            <person name="Lundell T."/>
            <person name="Morin E."/>
            <person name="Murat C."/>
            <person name="Sun H."/>
            <person name="Tunlid A."/>
            <person name="Henrissat B."/>
            <person name="Grigoriev I.V."/>
            <person name="Hibbett D.S."/>
            <person name="Martin F."/>
            <person name="Nordberg H.P."/>
            <person name="Cantor M.N."/>
            <person name="Hua S.X."/>
        </authorList>
    </citation>
    <scope>NUCLEOTIDE SEQUENCE [LARGE SCALE GENOMIC DNA]</scope>
    <source>
        <strain evidence="4 5">Foug A</strain>
    </source>
</reference>
<reference evidence="5" key="2">
    <citation type="submission" date="2015-01" db="EMBL/GenBank/DDBJ databases">
        <title>Evolutionary Origins and Diversification of the Mycorrhizal Mutualists.</title>
        <authorList>
            <consortium name="DOE Joint Genome Institute"/>
            <consortium name="Mycorrhizal Genomics Consortium"/>
            <person name="Kohler A."/>
            <person name="Kuo A."/>
            <person name="Nagy L.G."/>
            <person name="Floudas D."/>
            <person name="Copeland A."/>
            <person name="Barry K.W."/>
            <person name="Cichocki N."/>
            <person name="Veneault-Fourrey C."/>
            <person name="LaButti K."/>
            <person name="Lindquist E.A."/>
            <person name="Lipzen A."/>
            <person name="Lundell T."/>
            <person name="Morin E."/>
            <person name="Murat C."/>
            <person name="Riley R."/>
            <person name="Ohm R."/>
            <person name="Sun H."/>
            <person name="Tunlid A."/>
            <person name="Henrissat B."/>
            <person name="Grigoriev I.V."/>
            <person name="Hibbett D.S."/>
            <person name="Martin F."/>
        </authorList>
    </citation>
    <scope>NUCLEOTIDE SEQUENCE [LARGE SCALE GENOMIC DNA]</scope>
    <source>
        <strain evidence="5">Foug A</strain>
    </source>
</reference>
<dbReference type="EMBL" id="KN822034">
    <property type="protein sequence ID" value="KIM63526.1"/>
    <property type="molecule type" value="Genomic_DNA"/>
</dbReference>
<name>A0A0C3E679_9AGAM</name>
<sequence length="892" mass="100197">MADSSSLRSWLETLPIKEIISHCKGSLTLSCAERSSKTHLIDHILNECTPNDFVAYLVQKAKERLDEHEAGPLRKRRHQVKNADDEEETSSRPSPGFLELPTAEDLCTAYQAFYKATSADSLGAAMCAVCTHECGPLNKNVAICDLAMLLNKHCLLPRQPHPQHDLYKGLLLEPNGVEGMPANYKVACCGCCLNDLKKNKEVPPWYALVNDMWIGHVPWALQVLTMPEQLLISQVYPCVFVFKLFPKKAGRAHNPSQLQCAMQGNVTSYAMDTKGVASMVEGKLLPQWPNILTSLISVTYIGPGQLSKAWLLPTFQVQRAVVHKALLWLKANNLHYASIDVSSANLAELPVNDVPSELTDVMCQTTDIGVLDGENDGYVPEEDDNETMEATNGCTNNEGEEAPKVIPLQIAGAADTDLTNLSANELMMWGMVNLWKEGKEGQYAVQHSQRPVNNFGRPRQSTESGNEDGNFFERAYPCLFPYGCGGIESKQCVQVDFHDHVKWALRYYDHRFRTHESFTFMTFGILQRCQALFSAHLQMQRKTFDAGTQLLCTITMERLAKAQEEEAKGEVITDPVVQLLNQIWATTTMLNPPLIWLTINPCDLHDLIAQLFAGENIKMEDLLSNAGPSKEQRAKNIATDPYTAAKFFHFLIRTTIHTLFGVEATTYQVKSRPGIFGQVAAYFGIVKSQNRGSLHLHMLLWLKNTPPSYEIESLLQTEGFRDKVRKFICANFRVHLPGFENEKSIKNIPSEDDIAWSCPPDPTSSSYNELAADLERWVVRSKQMHKCDMQQCLMTDKKGNYRCKRRAPFSLSEGDVVNSDGHWFPKRLYAYVNGWIPAITINLRCNNDGKLLTSGQDTKNIAYYVTNYAAKKQGKTYNLSVILAKGYAYHTQ</sequence>
<gene>
    <name evidence="4" type="ORF">SCLCIDRAFT_117155</name>
</gene>
<keyword evidence="5" id="KW-1185">Reference proteome</keyword>
<evidence type="ECO:0000313" key="4">
    <source>
        <dbReference type="EMBL" id="KIM63526.1"/>
    </source>
</evidence>
<protein>
    <submittedName>
        <fullName evidence="4">Uncharacterized protein</fullName>
    </submittedName>
</protein>
<dbReference type="InterPro" id="IPR025476">
    <property type="entry name" value="Helitron_helicase-like"/>
</dbReference>
<evidence type="ECO:0000259" key="2">
    <source>
        <dbReference type="Pfam" id="PF14214"/>
    </source>
</evidence>
<proteinExistence type="predicted"/>
<feature type="domain" description="DUF6570" evidence="3">
    <location>
        <begin position="200"/>
        <end position="347"/>
    </location>
</feature>
<organism evidence="4 5">
    <name type="scientific">Scleroderma citrinum Foug A</name>
    <dbReference type="NCBI Taxonomy" id="1036808"/>
    <lineage>
        <taxon>Eukaryota</taxon>
        <taxon>Fungi</taxon>
        <taxon>Dikarya</taxon>
        <taxon>Basidiomycota</taxon>
        <taxon>Agaricomycotina</taxon>
        <taxon>Agaricomycetes</taxon>
        <taxon>Agaricomycetidae</taxon>
        <taxon>Boletales</taxon>
        <taxon>Sclerodermatineae</taxon>
        <taxon>Sclerodermataceae</taxon>
        <taxon>Scleroderma</taxon>
    </lineage>
</organism>
<evidence type="ECO:0000313" key="5">
    <source>
        <dbReference type="Proteomes" id="UP000053989"/>
    </source>
</evidence>
<evidence type="ECO:0000259" key="3">
    <source>
        <dbReference type="Pfam" id="PF20209"/>
    </source>
</evidence>
<evidence type="ECO:0000256" key="1">
    <source>
        <dbReference type="SAM" id="MobiDB-lite"/>
    </source>
</evidence>
<feature type="region of interest" description="Disordered" evidence="1">
    <location>
        <begin position="67"/>
        <end position="97"/>
    </location>
</feature>
<dbReference type="Pfam" id="PF20209">
    <property type="entry name" value="DUF6570"/>
    <property type="match status" value="1"/>
</dbReference>
<feature type="domain" description="Helitron helicase-like" evidence="2">
    <location>
        <begin position="500"/>
        <end position="700"/>
    </location>
</feature>
<dbReference type="AlphaFoldDB" id="A0A0C3E679"/>
<accession>A0A0C3E679</accession>